<evidence type="ECO:0000313" key="7">
    <source>
        <dbReference type="EMBL" id="EMG49465.1"/>
    </source>
</evidence>
<keyword evidence="2 6" id="KW-0812">Transmembrane</keyword>
<dbReference type="Pfam" id="PF08551">
    <property type="entry name" value="DUF1751"/>
    <property type="match status" value="1"/>
</dbReference>
<dbReference type="GO" id="GO:0005794">
    <property type="term" value="C:Golgi apparatus"/>
    <property type="evidence" value="ECO:0007669"/>
    <property type="project" value="TreeGrafter"/>
</dbReference>
<protein>
    <submittedName>
        <fullName evidence="7">Uncharacterized protein</fullName>
    </submittedName>
</protein>
<evidence type="ECO:0000256" key="5">
    <source>
        <dbReference type="SAM" id="MobiDB-lite"/>
    </source>
</evidence>
<dbReference type="InterPro" id="IPR013861">
    <property type="entry name" value="TMEM115/Pdh1/Rbl19"/>
</dbReference>
<evidence type="ECO:0000256" key="1">
    <source>
        <dbReference type="ARBA" id="ARBA00004141"/>
    </source>
</evidence>
<feature type="transmembrane region" description="Helical" evidence="6">
    <location>
        <begin position="165"/>
        <end position="182"/>
    </location>
</feature>
<dbReference type="OrthoDB" id="73612at2759"/>
<dbReference type="SMART" id="SM01160">
    <property type="entry name" value="DUF1751"/>
    <property type="match status" value="1"/>
</dbReference>
<dbReference type="EMBL" id="AOGT01000650">
    <property type="protein sequence ID" value="EMG49465.1"/>
    <property type="molecule type" value="Genomic_DNA"/>
</dbReference>
<dbReference type="GO" id="GO:0006890">
    <property type="term" value="P:retrograde vesicle-mediated transport, Golgi to endoplasmic reticulum"/>
    <property type="evidence" value="ECO:0007669"/>
    <property type="project" value="InterPro"/>
</dbReference>
<name>M3K2F9_CANMX</name>
<dbReference type="PANTHER" id="PTHR13377">
    <property type="entry name" value="PLACENTAL PROTEIN 6"/>
    <property type="match status" value="1"/>
</dbReference>
<feature type="transmembrane region" description="Helical" evidence="6">
    <location>
        <begin position="127"/>
        <end position="145"/>
    </location>
</feature>
<dbReference type="AlphaFoldDB" id="M3K2F9"/>
<keyword evidence="8" id="KW-1185">Reference proteome</keyword>
<dbReference type="OMA" id="YYTYFVL"/>
<comment type="caution">
    <text evidence="7">The sequence shown here is derived from an EMBL/GenBank/DDBJ whole genome shotgun (WGS) entry which is preliminary data.</text>
</comment>
<evidence type="ECO:0000256" key="6">
    <source>
        <dbReference type="SAM" id="Phobius"/>
    </source>
</evidence>
<dbReference type="eggNOG" id="KOG2890">
    <property type="taxonomic scope" value="Eukaryota"/>
</dbReference>
<feature type="region of interest" description="Disordered" evidence="5">
    <location>
        <begin position="1"/>
        <end position="26"/>
    </location>
</feature>
<comment type="subcellular location">
    <subcellularLocation>
        <location evidence="1">Membrane</location>
        <topology evidence="1">Multi-pass membrane protein</topology>
    </subcellularLocation>
</comment>
<dbReference type="InterPro" id="IPR035952">
    <property type="entry name" value="Rhomboid-like_sf"/>
</dbReference>
<sequence>MVSSTKNLQQQQQQQQHEQQSSSLAEETGEVPHPHELFVPLLTFIPTKSPVFSRPWVLLTSSFVEENFIELFISFMLIIFLGRYVETIWGSKQFGKFIMVNVLVSNLTIYFYYYLKSFFFDLTSDNLPPVVLSSMSINIGLIIAIKQRIPNHYLIFFKGNLRVKVTYLPLITIFSTWLLSLLSEEFHILFVMSIVGSIVSWIYLRFFKKGTNERQSYLLPFALAHKKKHKFKPVMNVDTSNFPVDNDSIGGDRSEQFALYTFFPYPLSIPVKFLANAIFQFSVKYKLLNPHDFTAEDEDDEEDEQFEDVEKLKNNLFGVSPLKGAGEISTIPNSIWDWLIPKNKESNNIKTSMDRRRKLALKELE</sequence>
<reference evidence="7 8" key="1">
    <citation type="submission" date="2013-02" db="EMBL/GenBank/DDBJ databases">
        <title>Genome sequence of Candida maltosa Xu316, a potential industrial strain for xylitol and ethanol production.</title>
        <authorList>
            <person name="Yu J."/>
            <person name="Wang Q."/>
            <person name="Geng X."/>
            <person name="Bao W."/>
            <person name="He P."/>
            <person name="Cai J."/>
        </authorList>
    </citation>
    <scope>NUCLEOTIDE SEQUENCE [LARGE SCALE GENOMIC DNA]</scope>
    <source>
        <strain evidence="8">Xu316</strain>
    </source>
</reference>
<gene>
    <name evidence="7" type="ORF">G210_5761</name>
</gene>
<dbReference type="HOGENOM" id="CLU_676370_0_0_1"/>
<evidence type="ECO:0000313" key="8">
    <source>
        <dbReference type="Proteomes" id="UP000011777"/>
    </source>
</evidence>
<feature type="compositionally biased region" description="Low complexity" evidence="5">
    <location>
        <begin position="9"/>
        <end position="23"/>
    </location>
</feature>
<feature type="transmembrane region" description="Helical" evidence="6">
    <location>
        <begin position="97"/>
        <end position="115"/>
    </location>
</feature>
<dbReference type="STRING" id="1245528.M3K2F9"/>
<feature type="transmembrane region" description="Helical" evidence="6">
    <location>
        <begin position="188"/>
        <end position="207"/>
    </location>
</feature>
<dbReference type="GO" id="GO:0016020">
    <property type="term" value="C:membrane"/>
    <property type="evidence" value="ECO:0007669"/>
    <property type="project" value="UniProtKB-SubCell"/>
</dbReference>
<dbReference type="Gene3D" id="1.20.1540.10">
    <property type="entry name" value="Rhomboid-like"/>
    <property type="match status" value="1"/>
</dbReference>
<keyword evidence="4 6" id="KW-0472">Membrane</keyword>
<evidence type="ECO:0000256" key="3">
    <source>
        <dbReference type="ARBA" id="ARBA00022989"/>
    </source>
</evidence>
<keyword evidence="3 6" id="KW-1133">Transmembrane helix</keyword>
<dbReference type="Proteomes" id="UP000011777">
    <property type="component" value="Unassembled WGS sequence"/>
</dbReference>
<evidence type="ECO:0000256" key="4">
    <source>
        <dbReference type="ARBA" id="ARBA00023136"/>
    </source>
</evidence>
<dbReference type="PANTHER" id="PTHR13377:SF3">
    <property type="entry name" value="TRANSMEMBRANE PROTEIN 115"/>
    <property type="match status" value="1"/>
</dbReference>
<proteinExistence type="predicted"/>
<feature type="transmembrane region" description="Helical" evidence="6">
    <location>
        <begin position="68"/>
        <end position="85"/>
    </location>
</feature>
<accession>M3K2F9</accession>
<organism evidence="7 8">
    <name type="scientific">Candida maltosa (strain Xu316)</name>
    <name type="common">Yeast</name>
    <dbReference type="NCBI Taxonomy" id="1245528"/>
    <lineage>
        <taxon>Eukaryota</taxon>
        <taxon>Fungi</taxon>
        <taxon>Dikarya</taxon>
        <taxon>Ascomycota</taxon>
        <taxon>Saccharomycotina</taxon>
        <taxon>Pichiomycetes</taxon>
        <taxon>Debaryomycetaceae</taxon>
        <taxon>Candida/Lodderomyces clade</taxon>
        <taxon>Candida</taxon>
    </lineage>
</organism>
<evidence type="ECO:0000256" key="2">
    <source>
        <dbReference type="ARBA" id="ARBA00022692"/>
    </source>
</evidence>
<dbReference type="SUPFAM" id="SSF144091">
    <property type="entry name" value="Rhomboid-like"/>
    <property type="match status" value="1"/>
</dbReference>